<sequence length="518" mass="59131">MAVEYWIDLFRAHRQEVAIAAVVTWVSYLISLAVYRLWLSPLVQFPGPKLAALTRWYEAYYEIGQQGRYSFKLKDLHDKYGPIVRITPHEVHIKDSQFFEHMYAKNPRVTKPGWAGIFGTETAAFTTVDAQLHRQRRGALNPMFSRRAILVFEPVVREYLDLFLKRISEHAKASKPLNVTRAYPAYTSDIIMEYSFGFSYRHLANPEFESFQDALLAMGLTAHVASQFWWFLPLVTAIPDWIVEKLLPTTASLIRLKKDQFELLGRTIRGEEGAHKDKFHPTIFHEILQSSLPPQEKSQQRLADEAQIVVAAGVGTTAYTLDVATFHIVNTPHINARLHAELVTAFPDKNIIPDLLEYEKLSYLKACLQEALRLSHGLSGRNPRAHDKPLVYGGCGEWSIPAGTTVTMSIPDVHYDETIFPDAYSYVPERWLGSPKTADGAPLERYLVAFGRGPRVCLGMNLAWAELYYAIGNIFRRFEFSLHPETDITDVEYKHDFFNPRVKMDSKGVRLIVREVAA</sequence>
<dbReference type="Proteomes" id="UP000224634">
    <property type="component" value="Unassembled WGS sequence"/>
</dbReference>
<comment type="cofactor">
    <cofactor evidence="1 5">
        <name>heme</name>
        <dbReference type="ChEBI" id="CHEBI:30413"/>
    </cofactor>
</comment>
<keyword evidence="6" id="KW-0503">Monooxygenase</keyword>
<dbReference type="GO" id="GO:0005506">
    <property type="term" value="F:iron ion binding"/>
    <property type="evidence" value="ECO:0007669"/>
    <property type="project" value="InterPro"/>
</dbReference>
<dbReference type="AlphaFoldDB" id="A0A2B7Y0X0"/>
<dbReference type="GO" id="GO:0004497">
    <property type="term" value="F:monooxygenase activity"/>
    <property type="evidence" value="ECO:0007669"/>
    <property type="project" value="UniProtKB-KW"/>
</dbReference>
<dbReference type="PRINTS" id="PR00463">
    <property type="entry name" value="EP450I"/>
</dbReference>
<keyword evidence="7" id="KW-0472">Membrane</keyword>
<feature type="transmembrane region" description="Helical" evidence="7">
    <location>
        <begin position="17"/>
        <end position="38"/>
    </location>
</feature>
<keyword evidence="2 5" id="KW-0479">Metal-binding</keyword>
<evidence type="ECO:0000256" key="7">
    <source>
        <dbReference type="SAM" id="Phobius"/>
    </source>
</evidence>
<gene>
    <name evidence="8" type="ORF">AJ80_04722</name>
</gene>
<dbReference type="PANTHER" id="PTHR24305">
    <property type="entry name" value="CYTOCHROME P450"/>
    <property type="match status" value="1"/>
</dbReference>
<keyword evidence="5 6" id="KW-0349">Heme</keyword>
<keyword evidence="4 5" id="KW-0408">Iron</keyword>
<evidence type="ECO:0000313" key="9">
    <source>
        <dbReference type="Proteomes" id="UP000224634"/>
    </source>
</evidence>
<evidence type="ECO:0000256" key="6">
    <source>
        <dbReference type="RuleBase" id="RU000461"/>
    </source>
</evidence>
<dbReference type="Pfam" id="PF00067">
    <property type="entry name" value="p450"/>
    <property type="match status" value="1"/>
</dbReference>
<dbReference type="EMBL" id="PDNA01000062">
    <property type="protein sequence ID" value="PGH17714.1"/>
    <property type="molecule type" value="Genomic_DNA"/>
</dbReference>
<evidence type="ECO:0000256" key="2">
    <source>
        <dbReference type="ARBA" id="ARBA00022723"/>
    </source>
</evidence>
<dbReference type="InterPro" id="IPR050121">
    <property type="entry name" value="Cytochrome_P450_monoxygenase"/>
</dbReference>
<keyword evidence="3 6" id="KW-0560">Oxidoreductase</keyword>
<protein>
    <recommendedName>
        <fullName evidence="10">Cytochrome P450</fullName>
    </recommendedName>
</protein>
<evidence type="ECO:0008006" key="10">
    <source>
        <dbReference type="Google" id="ProtNLM"/>
    </source>
</evidence>
<dbReference type="PROSITE" id="PS00086">
    <property type="entry name" value="CYTOCHROME_P450"/>
    <property type="match status" value="1"/>
</dbReference>
<dbReference type="STRING" id="1447883.A0A2B7Y0X0"/>
<evidence type="ECO:0000256" key="1">
    <source>
        <dbReference type="ARBA" id="ARBA00001971"/>
    </source>
</evidence>
<dbReference type="SUPFAM" id="SSF48264">
    <property type="entry name" value="Cytochrome P450"/>
    <property type="match status" value="1"/>
</dbReference>
<dbReference type="OrthoDB" id="3945418at2759"/>
<proteinExistence type="inferred from homology"/>
<dbReference type="InterPro" id="IPR002401">
    <property type="entry name" value="Cyt_P450_E_grp-I"/>
</dbReference>
<dbReference type="InterPro" id="IPR001128">
    <property type="entry name" value="Cyt_P450"/>
</dbReference>
<dbReference type="Gene3D" id="1.10.630.10">
    <property type="entry name" value="Cytochrome P450"/>
    <property type="match status" value="1"/>
</dbReference>
<feature type="binding site" description="axial binding residue" evidence="5">
    <location>
        <position position="457"/>
    </location>
    <ligand>
        <name>heme</name>
        <dbReference type="ChEBI" id="CHEBI:30413"/>
    </ligand>
    <ligandPart>
        <name>Fe</name>
        <dbReference type="ChEBI" id="CHEBI:18248"/>
    </ligandPart>
</feature>
<organism evidence="8 9">
    <name type="scientific">Polytolypa hystricis (strain UAMH7299)</name>
    <dbReference type="NCBI Taxonomy" id="1447883"/>
    <lineage>
        <taxon>Eukaryota</taxon>
        <taxon>Fungi</taxon>
        <taxon>Dikarya</taxon>
        <taxon>Ascomycota</taxon>
        <taxon>Pezizomycotina</taxon>
        <taxon>Eurotiomycetes</taxon>
        <taxon>Eurotiomycetidae</taxon>
        <taxon>Onygenales</taxon>
        <taxon>Onygenales incertae sedis</taxon>
        <taxon>Polytolypa</taxon>
    </lineage>
</organism>
<comment type="similarity">
    <text evidence="6">Belongs to the cytochrome P450 family.</text>
</comment>
<dbReference type="GO" id="GO:0016705">
    <property type="term" value="F:oxidoreductase activity, acting on paired donors, with incorporation or reduction of molecular oxygen"/>
    <property type="evidence" value="ECO:0007669"/>
    <property type="project" value="InterPro"/>
</dbReference>
<name>A0A2B7Y0X0_POLH7</name>
<dbReference type="CDD" id="cd11062">
    <property type="entry name" value="CYP58-like"/>
    <property type="match status" value="1"/>
</dbReference>
<evidence type="ECO:0000256" key="3">
    <source>
        <dbReference type="ARBA" id="ARBA00023002"/>
    </source>
</evidence>
<evidence type="ECO:0000256" key="5">
    <source>
        <dbReference type="PIRSR" id="PIRSR602401-1"/>
    </source>
</evidence>
<evidence type="ECO:0000256" key="4">
    <source>
        <dbReference type="ARBA" id="ARBA00023004"/>
    </source>
</evidence>
<dbReference type="GO" id="GO:0020037">
    <property type="term" value="F:heme binding"/>
    <property type="evidence" value="ECO:0007669"/>
    <property type="project" value="InterPro"/>
</dbReference>
<dbReference type="PRINTS" id="PR00385">
    <property type="entry name" value="P450"/>
</dbReference>
<dbReference type="InterPro" id="IPR017972">
    <property type="entry name" value="Cyt_P450_CS"/>
</dbReference>
<accession>A0A2B7Y0X0</accession>
<comment type="caution">
    <text evidence="8">The sequence shown here is derived from an EMBL/GenBank/DDBJ whole genome shotgun (WGS) entry which is preliminary data.</text>
</comment>
<keyword evidence="9" id="KW-1185">Reference proteome</keyword>
<evidence type="ECO:0000313" key="8">
    <source>
        <dbReference type="EMBL" id="PGH17714.1"/>
    </source>
</evidence>
<keyword evidence="7" id="KW-0812">Transmembrane</keyword>
<dbReference type="PANTHER" id="PTHR24305:SF152">
    <property type="entry name" value="P450, PUTATIVE (EUROFUNG)-RELATED"/>
    <property type="match status" value="1"/>
</dbReference>
<keyword evidence="7" id="KW-1133">Transmembrane helix</keyword>
<dbReference type="InterPro" id="IPR036396">
    <property type="entry name" value="Cyt_P450_sf"/>
</dbReference>
<reference evidence="8 9" key="1">
    <citation type="submission" date="2017-10" db="EMBL/GenBank/DDBJ databases">
        <title>Comparative genomics in systemic dimorphic fungi from Ajellomycetaceae.</title>
        <authorList>
            <person name="Munoz J.F."/>
            <person name="Mcewen J.G."/>
            <person name="Clay O.K."/>
            <person name="Cuomo C.A."/>
        </authorList>
    </citation>
    <scope>NUCLEOTIDE SEQUENCE [LARGE SCALE GENOMIC DNA]</scope>
    <source>
        <strain evidence="8 9">UAMH7299</strain>
    </source>
</reference>